<keyword evidence="6" id="KW-0175">Coiled coil</keyword>
<feature type="compositionally biased region" description="Low complexity" evidence="7">
    <location>
        <begin position="525"/>
        <end position="549"/>
    </location>
</feature>
<feature type="domain" description="Histidine kinase/HSP90-like ATPase" evidence="8">
    <location>
        <begin position="233"/>
        <end position="338"/>
    </location>
</feature>
<dbReference type="SUPFAM" id="SSF55874">
    <property type="entry name" value="ATPase domain of HSP90 chaperone/DNA topoisomerase II/histidine kinase"/>
    <property type="match status" value="1"/>
</dbReference>
<keyword evidence="10" id="KW-1185">Reference proteome</keyword>
<sequence length="549" mass="57558">MTDLPAALTACLALGGFAAVAQAPLLWRSRRRLTRARSERDAAAAEAERLTARLRELTEETHHLAAARLPALVNRLRHDHVPVPGLAHPHLLGSETDRDHRAVLDLVSRAVLGERERVDEAAQAVLRGATRAMQARSYRLQDRLNAMQHRYEDPGVIRDTVELSRLNEQILRRVQATGVVCGATAGLTRADSHLGDVVVGAQSRIAGAERVRITSRLTEPVGVVARAVEPAAIVLAELLANAVHHSHGTLEVDVSLHLSDTGAVVVIDDAGVGMHPEEVAYATRMVSGRHPLLLTGLGDPPRLGFAVIGRLVRQFGFAVSVDKPAPYGGVRAVVHIPRRLLTLLDETTTPMSVAAPLPGRSGAGHGRPQEPAAPRPGAAWPAAPEPVPGPRTPAGPGGRSGPPPAPRTPTPRPVPGCRWARRPPPGCHAAGAGPGHRTGPRTPPAARPPPAPRRRPVPCGARSSAAPPPDGPPAPPAPGRRARGCGRTPGSRTPGPRAGRTATGRTAAATGRTAVPAPARPPTPGRTARTGRPNGTRRTTCTGRTTRTA</sequence>
<proteinExistence type="predicted"/>
<gene>
    <name evidence="9" type="ORF">IHE55_20990</name>
</gene>
<dbReference type="Gene3D" id="3.30.565.10">
    <property type="entry name" value="Histidine kinase-like ATPase, C-terminal domain"/>
    <property type="match status" value="1"/>
</dbReference>
<reference evidence="9 10" key="1">
    <citation type="submission" date="2020-09" db="EMBL/GenBank/DDBJ databases">
        <title>Biosynthesis of the nuclear factor of activated T cells inhibitor NFAT-133 and its congeners in Streptomyces pactum.</title>
        <authorList>
            <person name="Zhou W."/>
            <person name="Posri P."/>
            <person name="Abugrain M.E."/>
            <person name="Weisberg A.J."/>
            <person name="Chang J.H."/>
            <person name="Mahmud T."/>
        </authorList>
    </citation>
    <scope>NUCLEOTIDE SEQUENCE [LARGE SCALE GENOMIC DNA]</scope>
    <source>
        <strain evidence="9 10">ATCC 27456</strain>
    </source>
</reference>
<dbReference type="PANTHER" id="PTHR45436">
    <property type="entry name" value="SENSOR HISTIDINE KINASE YKOH"/>
    <property type="match status" value="1"/>
</dbReference>
<evidence type="ECO:0000256" key="5">
    <source>
        <dbReference type="ARBA" id="ARBA00022777"/>
    </source>
</evidence>
<feature type="region of interest" description="Disordered" evidence="7">
    <location>
        <begin position="352"/>
        <end position="549"/>
    </location>
</feature>
<evidence type="ECO:0000256" key="2">
    <source>
        <dbReference type="ARBA" id="ARBA00012438"/>
    </source>
</evidence>
<evidence type="ECO:0000259" key="8">
    <source>
        <dbReference type="Pfam" id="PF02518"/>
    </source>
</evidence>
<dbReference type="GO" id="GO:0016301">
    <property type="term" value="F:kinase activity"/>
    <property type="evidence" value="ECO:0007669"/>
    <property type="project" value="UniProtKB-KW"/>
</dbReference>
<dbReference type="InterPro" id="IPR050428">
    <property type="entry name" value="TCS_sensor_his_kinase"/>
</dbReference>
<feature type="compositionally biased region" description="Pro residues" evidence="7">
    <location>
        <begin position="401"/>
        <end position="414"/>
    </location>
</feature>
<evidence type="ECO:0000256" key="6">
    <source>
        <dbReference type="SAM" id="Coils"/>
    </source>
</evidence>
<evidence type="ECO:0000256" key="7">
    <source>
        <dbReference type="SAM" id="MobiDB-lite"/>
    </source>
</evidence>
<feature type="compositionally biased region" description="Pro residues" evidence="7">
    <location>
        <begin position="441"/>
        <end position="451"/>
    </location>
</feature>
<keyword evidence="3" id="KW-0597">Phosphoprotein</keyword>
<dbReference type="RefSeq" id="WP_197990437.1">
    <property type="nucleotide sequence ID" value="NZ_JACYXC010000001.1"/>
</dbReference>
<dbReference type="Proteomes" id="UP000807371">
    <property type="component" value="Unassembled WGS sequence"/>
</dbReference>
<dbReference type="InterPro" id="IPR036890">
    <property type="entry name" value="HATPase_C_sf"/>
</dbReference>
<evidence type="ECO:0000256" key="4">
    <source>
        <dbReference type="ARBA" id="ARBA00022679"/>
    </source>
</evidence>
<accession>A0ABS0NPH0</accession>
<evidence type="ECO:0000256" key="1">
    <source>
        <dbReference type="ARBA" id="ARBA00000085"/>
    </source>
</evidence>
<comment type="caution">
    <text evidence="9">The sequence shown here is derived from an EMBL/GenBank/DDBJ whole genome shotgun (WGS) entry which is preliminary data.</text>
</comment>
<evidence type="ECO:0000313" key="9">
    <source>
        <dbReference type="EMBL" id="MBH5337104.1"/>
    </source>
</evidence>
<evidence type="ECO:0000256" key="3">
    <source>
        <dbReference type="ARBA" id="ARBA00022553"/>
    </source>
</evidence>
<dbReference type="PANTHER" id="PTHR45436:SF5">
    <property type="entry name" value="SENSOR HISTIDINE KINASE TRCS"/>
    <property type="match status" value="1"/>
</dbReference>
<name>A0ABS0NPH0_9ACTN</name>
<keyword evidence="4" id="KW-0808">Transferase</keyword>
<feature type="coiled-coil region" evidence="6">
    <location>
        <begin position="33"/>
        <end position="67"/>
    </location>
</feature>
<dbReference type="EMBL" id="JACYXC010000001">
    <property type="protein sequence ID" value="MBH5337104.1"/>
    <property type="molecule type" value="Genomic_DNA"/>
</dbReference>
<feature type="compositionally biased region" description="Low complexity" evidence="7">
    <location>
        <begin position="427"/>
        <end position="437"/>
    </location>
</feature>
<organism evidence="9 10">
    <name type="scientific">Streptomyces pactum</name>
    <dbReference type="NCBI Taxonomy" id="68249"/>
    <lineage>
        <taxon>Bacteria</taxon>
        <taxon>Bacillati</taxon>
        <taxon>Actinomycetota</taxon>
        <taxon>Actinomycetes</taxon>
        <taxon>Kitasatosporales</taxon>
        <taxon>Streptomycetaceae</taxon>
        <taxon>Streptomyces</taxon>
    </lineage>
</organism>
<dbReference type="InterPro" id="IPR003594">
    <property type="entry name" value="HATPase_dom"/>
</dbReference>
<feature type="compositionally biased region" description="Pro residues" evidence="7">
    <location>
        <begin position="383"/>
        <end position="393"/>
    </location>
</feature>
<feature type="compositionally biased region" description="Low complexity" evidence="7">
    <location>
        <begin position="485"/>
        <end position="517"/>
    </location>
</feature>
<dbReference type="EC" id="2.7.13.3" evidence="2"/>
<keyword evidence="5 9" id="KW-0418">Kinase</keyword>
<evidence type="ECO:0000313" key="10">
    <source>
        <dbReference type="Proteomes" id="UP000807371"/>
    </source>
</evidence>
<feature type="compositionally biased region" description="Pro residues" evidence="7">
    <location>
        <begin position="466"/>
        <end position="478"/>
    </location>
</feature>
<comment type="catalytic activity">
    <reaction evidence="1">
        <text>ATP + protein L-histidine = ADP + protein N-phospho-L-histidine.</text>
        <dbReference type="EC" id="2.7.13.3"/>
    </reaction>
</comment>
<protein>
    <recommendedName>
        <fullName evidence="2">histidine kinase</fullName>
        <ecNumber evidence="2">2.7.13.3</ecNumber>
    </recommendedName>
</protein>
<dbReference type="Pfam" id="PF02518">
    <property type="entry name" value="HATPase_c"/>
    <property type="match status" value="1"/>
</dbReference>